<feature type="domain" description="Conserved hypothetical protein CHP02679 N terminus" evidence="3">
    <location>
        <begin position="62"/>
        <end position="289"/>
    </location>
</feature>
<reference evidence="4 5" key="1">
    <citation type="submission" date="2018-03" db="EMBL/GenBank/DDBJ databases">
        <title>Genomic Encyclopedia of Archaeal and Bacterial Type Strains, Phase II (KMG-II): from individual species to whole genera.</title>
        <authorList>
            <person name="Goeker M."/>
        </authorList>
    </citation>
    <scope>NUCLEOTIDE SEQUENCE [LARGE SCALE GENOMIC DNA]</scope>
    <source>
        <strain evidence="4 5">DSM 44946</strain>
    </source>
</reference>
<dbReference type="Pfam" id="PF11796">
    <property type="entry name" value="DUF3323"/>
    <property type="match status" value="1"/>
</dbReference>
<evidence type="ECO:0000259" key="2">
    <source>
        <dbReference type="Pfam" id="PF09664"/>
    </source>
</evidence>
<feature type="compositionally biased region" description="Basic and acidic residues" evidence="1">
    <location>
        <begin position="1"/>
        <end position="16"/>
    </location>
</feature>
<name>A0A2T0LA89_9BACL</name>
<dbReference type="InterPro" id="IPR024465">
    <property type="entry name" value="DUF2399"/>
</dbReference>
<evidence type="ECO:0000313" key="4">
    <source>
        <dbReference type="EMBL" id="PRX38626.1"/>
    </source>
</evidence>
<feature type="region of interest" description="Disordered" evidence="1">
    <location>
        <begin position="353"/>
        <end position="390"/>
    </location>
</feature>
<dbReference type="AlphaFoldDB" id="A0A2T0LA89"/>
<dbReference type="RefSeq" id="WP_106346711.1">
    <property type="nucleotide sequence ID" value="NZ_PVNE01000043.1"/>
</dbReference>
<dbReference type="Pfam" id="PF09664">
    <property type="entry name" value="DUF2399"/>
    <property type="match status" value="1"/>
</dbReference>
<evidence type="ECO:0000313" key="5">
    <source>
        <dbReference type="Proteomes" id="UP000237797"/>
    </source>
</evidence>
<sequence>MTVEERNDFAGREAERTAPGGDDPSWDGDRLREAVAFFRNEKGFRRLITLMIQKYRALGRVGGSVKIRDLMPEEREVFSTFLGANFEGRRTAVISLERFARALEETRFAGLPLAAVLEGVAGEPLIPDKERREREEARKRAFFDGLRERFPASYCRRWLDAIGEKRPGTRGVHRAYDRDPRSLEEKMEHVLAALTELERRRGDRDADRMERLPLFAARITGDPHGFDLDTERGRLLMAALTLLRAEDTGEEELQAQPEGSPAEALTELYHFFGLLRDDLTNFVTCTGLLAFDRQGRILSVFDAACRSRSVLNVPLREMIRVARACPAAIFPGEGGQAGRSGPFFGYQQEGWAEQSGTFPGNQEETRADRPWSLSMDRGEERTDQPEPLPGAPVFVVENSGVFSALLDGWEDPFLPPLICTHGQTKLAALLLLDALAAAGAVIRYSGDFDPEGLLMADRLLRRHPNRVLPWRYSVDDYLCCRSDKPLSPRRLKQLMGVRSPALQPVKEAILRSGRPGYQERMADRLLADMRRLTHQIMNAIRQNAL</sequence>
<organism evidence="4 5">
    <name type="scientific">Planifilum fimeticola</name>
    <dbReference type="NCBI Taxonomy" id="201975"/>
    <lineage>
        <taxon>Bacteria</taxon>
        <taxon>Bacillati</taxon>
        <taxon>Bacillota</taxon>
        <taxon>Bacilli</taxon>
        <taxon>Bacillales</taxon>
        <taxon>Thermoactinomycetaceae</taxon>
        <taxon>Planifilum</taxon>
    </lineage>
</organism>
<feature type="region of interest" description="Disordered" evidence="1">
    <location>
        <begin position="1"/>
        <end position="27"/>
    </location>
</feature>
<keyword evidence="5" id="KW-1185">Reference proteome</keyword>
<dbReference type="InterPro" id="IPR024466">
    <property type="entry name" value="CHP02679_N"/>
</dbReference>
<protein>
    <submittedName>
        <fullName evidence="4">Uncharacterized protein (TIGR02679 family)</fullName>
    </submittedName>
</protein>
<dbReference type="Proteomes" id="UP000237797">
    <property type="component" value="Unassembled WGS sequence"/>
</dbReference>
<gene>
    <name evidence="4" type="ORF">CLV97_14310</name>
</gene>
<dbReference type="OrthoDB" id="1661308at2"/>
<evidence type="ECO:0000259" key="3">
    <source>
        <dbReference type="Pfam" id="PF11796"/>
    </source>
</evidence>
<dbReference type="EMBL" id="PVNE01000043">
    <property type="protein sequence ID" value="PRX38626.1"/>
    <property type="molecule type" value="Genomic_DNA"/>
</dbReference>
<evidence type="ECO:0000256" key="1">
    <source>
        <dbReference type="SAM" id="MobiDB-lite"/>
    </source>
</evidence>
<proteinExistence type="predicted"/>
<feature type="domain" description="DUF2399" evidence="2">
    <location>
        <begin position="387"/>
        <end position="529"/>
    </location>
</feature>
<accession>A0A2T0LA89</accession>
<comment type="caution">
    <text evidence="4">The sequence shown here is derived from an EMBL/GenBank/DDBJ whole genome shotgun (WGS) entry which is preliminary data.</text>
</comment>